<dbReference type="Pfam" id="PF01764">
    <property type="entry name" value="Lipase_3"/>
    <property type="match status" value="1"/>
</dbReference>
<dbReference type="PANTHER" id="PTHR46640:SF1">
    <property type="entry name" value="FUNGAL LIPASE-LIKE DOMAIN-CONTAINING PROTEIN-RELATED"/>
    <property type="match status" value="1"/>
</dbReference>
<feature type="chain" id="PRO_5012092158" description="Fungal lipase-like domain-containing protein" evidence="3">
    <location>
        <begin position="19"/>
        <end position="250"/>
    </location>
</feature>
<evidence type="ECO:0000259" key="5">
    <source>
        <dbReference type="Pfam" id="PF03893"/>
    </source>
</evidence>
<name>A0A1L7WJY4_9HELO</name>
<evidence type="ECO:0000259" key="4">
    <source>
        <dbReference type="Pfam" id="PF01764"/>
    </source>
</evidence>
<evidence type="ECO:0000256" key="2">
    <source>
        <dbReference type="ARBA" id="ARBA00022801"/>
    </source>
</evidence>
<dbReference type="Pfam" id="PF03893">
    <property type="entry name" value="Lipase3_N"/>
    <property type="match status" value="1"/>
</dbReference>
<dbReference type="SUPFAM" id="SSF53474">
    <property type="entry name" value="alpha/beta-Hydrolases"/>
    <property type="match status" value="1"/>
</dbReference>
<dbReference type="STRING" id="576137.A0A1L7WJY4"/>
<keyword evidence="2" id="KW-0378">Hydrolase</keyword>
<feature type="signal peptide" evidence="3">
    <location>
        <begin position="1"/>
        <end position="18"/>
    </location>
</feature>
<gene>
    <name evidence="6" type="ORF">PAC_02967</name>
</gene>
<dbReference type="OrthoDB" id="426718at2759"/>
<sequence length="250" mass="27152">MLLAFQLFLVLSIALVNGAPLSISQAELDQFEFFAQYVGAAYCYDNIHGTSNTVACSAEGGHCPSVESIQPTILKGLRKTNTAGYIAVDNTNKLIIVAIQGTSIASNPIDVLTDLDLIRVKTDLCCSANTNDGCEIHSGFWQAANDVFPLVEMNISLALALHPDYKIVTIGHSLGGAVAALLGAKLRNCGKMVDIYTYGQPHLGSIDVSNYIQSPSPTHGNNYRIAHTNDVIPQLPEHDWDNWDHFYPEF</sequence>
<dbReference type="Proteomes" id="UP000184330">
    <property type="component" value="Unassembled WGS sequence"/>
</dbReference>
<evidence type="ECO:0000256" key="3">
    <source>
        <dbReference type="SAM" id="SignalP"/>
    </source>
</evidence>
<reference evidence="6 7" key="1">
    <citation type="submission" date="2016-03" db="EMBL/GenBank/DDBJ databases">
        <authorList>
            <person name="Ploux O."/>
        </authorList>
    </citation>
    <scope>NUCLEOTIDE SEQUENCE [LARGE SCALE GENOMIC DNA]</scope>
    <source>
        <strain evidence="6 7">UAMH 11012</strain>
    </source>
</reference>
<organism evidence="6 7">
    <name type="scientific">Phialocephala subalpina</name>
    <dbReference type="NCBI Taxonomy" id="576137"/>
    <lineage>
        <taxon>Eukaryota</taxon>
        <taxon>Fungi</taxon>
        <taxon>Dikarya</taxon>
        <taxon>Ascomycota</taxon>
        <taxon>Pezizomycotina</taxon>
        <taxon>Leotiomycetes</taxon>
        <taxon>Helotiales</taxon>
        <taxon>Mollisiaceae</taxon>
        <taxon>Phialocephala</taxon>
        <taxon>Phialocephala fortinii species complex</taxon>
    </lineage>
</organism>
<dbReference type="GO" id="GO:0016787">
    <property type="term" value="F:hydrolase activity"/>
    <property type="evidence" value="ECO:0007669"/>
    <property type="project" value="UniProtKB-KW"/>
</dbReference>
<accession>A0A1L7WJY4</accession>
<proteinExistence type="predicted"/>
<evidence type="ECO:0008006" key="8">
    <source>
        <dbReference type="Google" id="ProtNLM"/>
    </source>
</evidence>
<dbReference type="InterPro" id="IPR051299">
    <property type="entry name" value="AB_hydrolase_lip/est"/>
</dbReference>
<dbReference type="GO" id="GO:0016042">
    <property type="term" value="P:lipid catabolic process"/>
    <property type="evidence" value="ECO:0007669"/>
    <property type="project" value="InterPro"/>
</dbReference>
<dbReference type="PANTHER" id="PTHR46640">
    <property type="entry name" value="TRIACYLGLYCEROL LIPASE, PUTATIVE (AFU_ORTHOLOGUE AFUA_6G06510)-RELATED"/>
    <property type="match status" value="1"/>
</dbReference>
<dbReference type="Gene3D" id="3.40.50.1820">
    <property type="entry name" value="alpha/beta hydrolase"/>
    <property type="match status" value="1"/>
</dbReference>
<dbReference type="InterPro" id="IPR005592">
    <property type="entry name" value="Mono/diacylglycerol_lipase_N"/>
</dbReference>
<dbReference type="EMBL" id="FJOG01000003">
    <property type="protein sequence ID" value="CZR53089.1"/>
    <property type="molecule type" value="Genomic_DNA"/>
</dbReference>
<keyword evidence="7" id="KW-1185">Reference proteome</keyword>
<dbReference type="CDD" id="cd00519">
    <property type="entry name" value="Lipase_3"/>
    <property type="match status" value="1"/>
</dbReference>
<feature type="domain" description="Mono-/di-acylglycerol lipase N-terminal" evidence="5">
    <location>
        <begin position="23"/>
        <end position="70"/>
    </location>
</feature>
<evidence type="ECO:0000313" key="7">
    <source>
        <dbReference type="Proteomes" id="UP000184330"/>
    </source>
</evidence>
<dbReference type="InterPro" id="IPR029058">
    <property type="entry name" value="AB_hydrolase_fold"/>
</dbReference>
<dbReference type="InterPro" id="IPR002921">
    <property type="entry name" value="Fungal_lipase-type"/>
</dbReference>
<protein>
    <recommendedName>
        <fullName evidence="8">Fungal lipase-like domain-containing protein</fullName>
    </recommendedName>
</protein>
<keyword evidence="1 3" id="KW-0732">Signal</keyword>
<dbReference type="AlphaFoldDB" id="A0A1L7WJY4"/>
<feature type="domain" description="Fungal lipase-type" evidence="4">
    <location>
        <begin position="97"/>
        <end position="237"/>
    </location>
</feature>
<evidence type="ECO:0000313" key="6">
    <source>
        <dbReference type="EMBL" id="CZR53089.1"/>
    </source>
</evidence>
<evidence type="ECO:0000256" key="1">
    <source>
        <dbReference type="ARBA" id="ARBA00022729"/>
    </source>
</evidence>